<proteinExistence type="predicted"/>
<keyword evidence="3" id="KW-1133">Transmembrane helix</keyword>
<dbReference type="EMBL" id="LT960612">
    <property type="protein sequence ID" value="SON52783.1"/>
    <property type="molecule type" value="Genomic_DNA"/>
</dbReference>
<dbReference type="AlphaFoldDB" id="A0A2N8ZLK3"/>
<dbReference type="GO" id="GO:0016758">
    <property type="term" value="F:hexosyltransferase activity"/>
    <property type="evidence" value="ECO:0007669"/>
    <property type="project" value="TreeGrafter"/>
</dbReference>
<dbReference type="Pfam" id="PF03808">
    <property type="entry name" value="Glyco_tran_WecG"/>
    <property type="match status" value="1"/>
</dbReference>
<gene>
    <name evidence="4" type="ORF">VTAP4600_B1172</name>
</gene>
<name>A0A2N8ZLK3_9VIBR</name>
<reference evidence="4 5" key="1">
    <citation type="submission" date="2017-10" db="EMBL/GenBank/DDBJ databases">
        <authorList>
            <person name="Banno H."/>
            <person name="Chua N.-H."/>
        </authorList>
    </citation>
    <scope>NUCLEOTIDE SEQUENCE [LARGE SCALE GENOMIC DNA]</scope>
    <source>
        <strain evidence="4">Vibrio tapetis CECT4600</strain>
    </source>
</reference>
<keyword evidence="5" id="KW-1185">Reference proteome</keyword>
<protein>
    <submittedName>
        <fullName evidence="4">Uncharacterized protein</fullName>
    </submittedName>
</protein>
<dbReference type="InterPro" id="IPR004629">
    <property type="entry name" value="WecG_TagA_CpsF"/>
</dbReference>
<evidence type="ECO:0000313" key="5">
    <source>
        <dbReference type="Proteomes" id="UP000235828"/>
    </source>
</evidence>
<feature type="transmembrane region" description="Helical" evidence="3">
    <location>
        <begin position="222"/>
        <end position="241"/>
    </location>
</feature>
<evidence type="ECO:0000313" key="4">
    <source>
        <dbReference type="EMBL" id="SON52783.1"/>
    </source>
</evidence>
<dbReference type="NCBIfam" id="TIGR00696">
    <property type="entry name" value="wecG_tagA_cpsF"/>
    <property type="match status" value="1"/>
</dbReference>
<keyword evidence="3" id="KW-0812">Transmembrane</keyword>
<organism evidence="4 5">
    <name type="scientific">Vibrio tapetis subsp. tapetis</name>
    <dbReference type="NCBI Taxonomy" id="1671868"/>
    <lineage>
        <taxon>Bacteria</taxon>
        <taxon>Pseudomonadati</taxon>
        <taxon>Pseudomonadota</taxon>
        <taxon>Gammaproteobacteria</taxon>
        <taxon>Vibrionales</taxon>
        <taxon>Vibrionaceae</taxon>
        <taxon>Vibrio</taxon>
    </lineage>
</organism>
<dbReference type="PANTHER" id="PTHR34136:SF1">
    <property type="entry name" value="UDP-N-ACETYL-D-MANNOSAMINURONIC ACID TRANSFERASE"/>
    <property type="match status" value="1"/>
</dbReference>
<dbReference type="Proteomes" id="UP000235828">
    <property type="component" value="Chromosome B"/>
</dbReference>
<dbReference type="KEGG" id="vta:B1172"/>
<keyword evidence="2" id="KW-0808">Transferase</keyword>
<sequence length="249" mass="28453">MTVNNILGQVHYLENDHVSRFIQQLLRTNKPISLGFLNQYGFNLIIDNHQLFNDFSALSYLLRDGIGIKIASLMTGFQPKANLNGTDLIPQIMTSALNLNKQTQFFVYGTQEPWLSKGTEKLLPNQKVTLLDGFKDNQEYLTHYQDNACPESLKVVLLAMGMPKQEKVARLIVENETTATLVICGGAIIDFQAGKTSRAPKFMRENGMEWLYRLFVEPKRMFNRYVIGIPVFFSHLFIAALRRNFPTNK</sequence>
<evidence type="ECO:0000256" key="3">
    <source>
        <dbReference type="SAM" id="Phobius"/>
    </source>
</evidence>
<accession>A0A2N8ZLK3</accession>
<dbReference type="CDD" id="cd06533">
    <property type="entry name" value="Glyco_transf_WecG_TagA"/>
    <property type="match status" value="1"/>
</dbReference>
<evidence type="ECO:0000256" key="2">
    <source>
        <dbReference type="ARBA" id="ARBA00022679"/>
    </source>
</evidence>
<evidence type="ECO:0000256" key="1">
    <source>
        <dbReference type="ARBA" id="ARBA00022676"/>
    </source>
</evidence>
<keyword evidence="1" id="KW-0328">Glycosyltransferase</keyword>
<dbReference type="PANTHER" id="PTHR34136">
    <property type="match status" value="1"/>
</dbReference>
<keyword evidence="3" id="KW-0472">Membrane</keyword>